<accession>A0A348WNX4</accession>
<dbReference type="InterPro" id="IPR027417">
    <property type="entry name" value="P-loop_NTPase"/>
</dbReference>
<dbReference type="SUPFAM" id="SSF52540">
    <property type="entry name" value="P-loop containing nucleoside triphosphate hydrolases"/>
    <property type="match status" value="1"/>
</dbReference>
<gene>
    <name evidence="1" type="ORF">DCR58_05540</name>
</gene>
<dbReference type="AlphaFoldDB" id="A0A348WNX4"/>
<dbReference type="Proteomes" id="UP000262878">
    <property type="component" value="Unassembled WGS sequence"/>
</dbReference>
<evidence type="ECO:0000313" key="2">
    <source>
        <dbReference type="Proteomes" id="UP000262878"/>
    </source>
</evidence>
<evidence type="ECO:0008006" key="3">
    <source>
        <dbReference type="Google" id="ProtNLM"/>
    </source>
</evidence>
<dbReference type="EMBL" id="DMUP01000126">
    <property type="protein sequence ID" value="HAR56236.1"/>
    <property type="molecule type" value="Genomic_DNA"/>
</dbReference>
<name>A0A348WNX4_9GAMM</name>
<proteinExistence type="predicted"/>
<comment type="caution">
    <text evidence="1">The sequence shown here is derived from an EMBL/GenBank/DDBJ whole genome shotgun (WGS) entry which is preliminary data.</text>
</comment>
<evidence type="ECO:0000313" key="1">
    <source>
        <dbReference type="EMBL" id="HAR56236.1"/>
    </source>
</evidence>
<organism evidence="1 2">
    <name type="scientific">Idiomarina baltica</name>
    <dbReference type="NCBI Taxonomy" id="190892"/>
    <lineage>
        <taxon>Bacteria</taxon>
        <taxon>Pseudomonadati</taxon>
        <taxon>Pseudomonadota</taxon>
        <taxon>Gammaproteobacteria</taxon>
        <taxon>Alteromonadales</taxon>
        <taxon>Idiomarinaceae</taxon>
        <taxon>Idiomarina</taxon>
    </lineage>
</organism>
<protein>
    <recommendedName>
        <fullName evidence="3">Transcription-repair coupling factor</fullName>
    </recommendedName>
</protein>
<sequence length="107" mass="12096">MTKVSVFNPPYTDSPQKDISWTDLNGSSPALALAKVIDRTPGRVLVVTADANQAHRLEQEVRYFAGEHTDYHDDITVFPDWETLPYDTFSPHQDIISERLSVLARLP</sequence>
<reference evidence="1 2" key="1">
    <citation type="journal article" date="2018" name="Nat. Biotechnol.">
        <title>A standardized bacterial taxonomy based on genome phylogeny substantially revises the tree of life.</title>
        <authorList>
            <person name="Parks D.H."/>
            <person name="Chuvochina M."/>
            <person name="Waite D.W."/>
            <person name="Rinke C."/>
            <person name="Skarshewski A."/>
            <person name="Chaumeil P.A."/>
            <person name="Hugenholtz P."/>
        </authorList>
    </citation>
    <scope>NUCLEOTIDE SEQUENCE [LARGE SCALE GENOMIC DNA]</scope>
    <source>
        <strain evidence="1">UBA9360</strain>
    </source>
</reference>
<feature type="non-terminal residue" evidence="1">
    <location>
        <position position="107"/>
    </location>
</feature>
<dbReference type="Gene3D" id="3.40.50.11180">
    <property type="match status" value="1"/>
</dbReference>